<dbReference type="Proteomes" id="UP000295110">
    <property type="component" value="Unassembled WGS sequence"/>
</dbReference>
<dbReference type="EMBL" id="SMBU01000030">
    <property type="protein sequence ID" value="TCU90724.1"/>
    <property type="molecule type" value="Genomic_DNA"/>
</dbReference>
<organism evidence="3 4">
    <name type="scientific">Roseateles saccharophilus</name>
    <name type="common">Pseudomonas saccharophila</name>
    <dbReference type="NCBI Taxonomy" id="304"/>
    <lineage>
        <taxon>Bacteria</taxon>
        <taxon>Pseudomonadati</taxon>
        <taxon>Pseudomonadota</taxon>
        <taxon>Betaproteobacteria</taxon>
        <taxon>Burkholderiales</taxon>
        <taxon>Sphaerotilaceae</taxon>
        <taxon>Roseateles</taxon>
    </lineage>
</organism>
<dbReference type="Pfam" id="PF00903">
    <property type="entry name" value="Glyoxalase"/>
    <property type="match status" value="1"/>
</dbReference>
<name>A0A4R3ULB3_ROSSA</name>
<evidence type="ECO:0000256" key="1">
    <source>
        <dbReference type="SAM" id="Phobius"/>
    </source>
</evidence>
<dbReference type="PROSITE" id="PS51819">
    <property type="entry name" value="VOC"/>
    <property type="match status" value="1"/>
</dbReference>
<dbReference type="RefSeq" id="WP_165917655.1">
    <property type="nucleotide sequence ID" value="NZ_CBCSGL010000033.1"/>
</dbReference>
<dbReference type="GO" id="GO:0051213">
    <property type="term" value="F:dioxygenase activity"/>
    <property type="evidence" value="ECO:0007669"/>
    <property type="project" value="UniProtKB-KW"/>
</dbReference>
<protein>
    <submittedName>
        <fullName evidence="3">Glyoxalase/bleomycin resistance protein/dioxygenase superfamily protein</fullName>
    </submittedName>
</protein>
<dbReference type="SUPFAM" id="SSF54593">
    <property type="entry name" value="Glyoxalase/Bleomycin resistance protein/Dihydroxybiphenyl dioxygenase"/>
    <property type="match status" value="1"/>
</dbReference>
<reference evidence="3 4" key="1">
    <citation type="submission" date="2019-03" db="EMBL/GenBank/DDBJ databases">
        <title>Genomic Encyclopedia of Type Strains, Phase IV (KMG-IV): sequencing the most valuable type-strain genomes for metagenomic binning, comparative biology and taxonomic classification.</title>
        <authorList>
            <person name="Goeker M."/>
        </authorList>
    </citation>
    <scope>NUCLEOTIDE SEQUENCE [LARGE SCALE GENOMIC DNA]</scope>
    <source>
        <strain evidence="3 4">DSM 654</strain>
    </source>
</reference>
<proteinExistence type="predicted"/>
<evidence type="ECO:0000313" key="3">
    <source>
        <dbReference type="EMBL" id="TCU90724.1"/>
    </source>
</evidence>
<keyword evidence="3" id="KW-0560">Oxidoreductase</keyword>
<dbReference type="Gene3D" id="3.10.180.10">
    <property type="entry name" value="2,3-Dihydroxybiphenyl 1,2-Dioxygenase, domain 1"/>
    <property type="match status" value="1"/>
</dbReference>
<gene>
    <name evidence="3" type="ORF">EV671_103075</name>
</gene>
<keyword evidence="4" id="KW-1185">Reference proteome</keyword>
<dbReference type="InterPro" id="IPR004360">
    <property type="entry name" value="Glyas_Fos-R_dOase_dom"/>
</dbReference>
<feature type="transmembrane region" description="Helical" evidence="1">
    <location>
        <begin position="12"/>
        <end position="31"/>
    </location>
</feature>
<comment type="caution">
    <text evidence="3">The sequence shown here is derived from an EMBL/GenBank/DDBJ whole genome shotgun (WGS) entry which is preliminary data.</text>
</comment>
<sequence>MNDLPKMALAHFGIYVVDMAVMADFYTRVLGFSITDRAEIRGANLVFLSRNPEEHHQIVLVPGRDAASASTINQIAFRVVSLAELRRVYILLRDEPRRPPKVPHLWPLKLLHLAGVN</sequence>
<accession>A0A4R3ULB3</accession>
<keyword evidence="1" id="KW-0812">Transmembrane</keyword>
<keyword evidence="1" id="KW-0472">Membrane</keyword>
<evidence type="ECO:0000313" key="4">
    <source>
        <dbReference type="Proteomes" id="UP000295110"/>
    </source>
</evidence>
<keyword evidence="3" id="KW-0223">Dioxygenase</keyword>
<dbReference type="InterPro" id="IPR037523">
    <property type="entry name" value="VOC_core"/>
</dbReference>
<dbReference type="InterPro" id="IPR029068">
    <property type="entry name" value="Glyas_Bleomycin-R_OHBP_Dase"/>
</dbReference>
<dbReference type="AlphaFoldDB" id="A0A4R3ULB3"/>
<feature type="domain" description="VOC" evidence="2">
    <location>
        <begin position="8"/>
        <end position="117"/>
    </location>
</feature>
<keyword evidence="1" id="KW-1133">Transmembrane helix</keyword>
<evidence type="ECO:0000259" key="2">
    <source>
        <dbReference type="PROSITE" id="PS51819"/>
    </source>
</evidence>